<comment type="subcellular location">
    <subcellularLocation>
        <location evidence="1">Cell membrane</location>
        <topology evidence="1">Multi-pass membrane protein</topology>
    </subcellularLocation>
</comment>
<dbReference type="InterPro" id="IPR036259">
    <property type="entry name" value="MFS_trans_sf"/>
</dbReference>
<dbReference type="Proteomes" id="UP000063699">
    <property type="component" value="Chromosome"/>
</dbReference>
<keyword evidence="2 5" id="KW-0812">Transmembrane</keyword>
<protein>
    <recommendedName>
        <fullName evidence="6">Major facilitator superfamily (MFS) profile domain-containing protein</fullName>
    </recommendedName>
</protein>
<dbReference type="SUPFAM" id="SSF103473">
    <property type="entry name" value="MFS general substrate transporter"/>
    <property type="match status" value="1"/>
</dbReference>
<evidence type="ECO:0000256" key="1">
    <source>
        <dbReference type="ARBA" id="ARBA00004651"/>
    </source>
</evidence>
<name>A0A0N9HXR1_9PSEU</name>
<evidence type="ECO:0000259" key="6">
    <source>
        <dbReference type="PROSITE" id="PS50850"/>
    </source>
</evidence>
<evidence type="ECO:0000256" key="2">
    <source>
        <dbReference type="ARBA" id="ARBA00022692"/>
    </source>
</evidence>
<evidence type="ECO:0000256" key="4">
    <source>
        <dbReference type="ARBA" id="ARBA00023136"/>
    </source>
</evidence>
<feature type="domain" description="Major facilitator superfamily (MFS) profile" evidence="6">
    <location>
        <begin position="1"/>
        <end position="101"/>
    </location>
</feature>
<sequence>MVIVRRGFTVALIVVCQSSQAQVTGGIALCLPLMRQDLGLSFAQGGTVAAASTLTYAVMQIPVGVLADRADPRVLFLVGLLGVNVLACGSVDVGGAQGRHR</sequence>
<accession>A0A0N9HXR1</accession>
<reference evidence="7 8" key="1">
    <citation type="submission" date="2015-07" db="EMBL/GenBank/DDBJ databases">
        <title>Genome sequencing of Kibdelosporangium phytohabitans.</title>
        <authorList>
            <person name="Qin S."/>
            <person name="Xing K."/>
        </authorList>
    </citation>
    <scope>NUCLEOTIDE SEQUENCE [LARGE SCALE GENOMIC DNA]</scope>
    <source>
        <strain evidence="7 8">KLBMP1111</strain>
    </source>
</reference>
<dbReference type="AlphaFoldDB" id="A0A0N9HXR1"/>
<feature type="transmembrane region" description="Helical" evidence="5">
    <location>
        <begin position="74"/>
        <end position="96"/>
    </location>
</feature>
<dbReference type="Gene3D" id="1.20.1250.20">
    <property type="entry name" value="MFS general substrate transporter like domains"/>
    <property type="match status" value="1"/>
</dbReference>
<evidence type="ECO:0000313" key="7">
    <source>
        <dbReference type="EMBL" id="ALG10161.1"/>
    </source>
</evidence>
<dbReference type="GO" id="GO:0005886">
    <property type="term" value="C:plasma membrane"/>
    <property type="evidence" value="ECO:0007669"/>
    <property type="project" value="UniProtKB-SubCell"/>
</dbReference>
<keyword evidence="3 5" id="KW-1133">Transmembrane helix</keyword>
<gene>
    <name evidence="7" type="ORF">AOZ06_27605</name>
</gene>
<evidence type="ECO:0000256" key="5">
    <source>
        <dbReference type="SAM" id="Phobius"/>
    </source>
</evidence>
<keyword evidence="4 5" id="KW-0472">Membrane</keyword>
<evidence type="ECO:0000256" key="3">
    <source>
        <dbReference type="ARBA" id="ARBA00022989"/>
    </source>
</evidence>
<feature type="transmembrane region" description="Helical" evidence="5">
    <location>
        <begin position="45"/>
        <end position="67"/>
    </location>
</feature>
<dbReference type="KEGG" id="kphy:AOZ06_27605"/>
<dbReference type="InterPro" id="IPR011701">
    <property type="entry name" value="MFS"/>
</dbReference>
<dbReference type="EMBL" id="CP012752">
    <property type="protein sequence ID" value="ALG10161.1"/>
    <property type="molecule type" value="Genomic_DNA"/>
</dbReference>
<dbReference type="InterPro" id="IPR020846">
    <property type="entry name" value="MFS_dom"/>
</dbReference>
<organism evidence="7 8">
    <name type="scientific">Kibdelosporangium phytohabitans</name>
    <dbReference type="NCBI Taxonomy" id="860235"/>
    <lineage>
        <taxon>Bacteria</taxon>
        <taxon>Bacillati</taxon>
        <taxon>Actinomycetota</taxon>
        <taxon>Actinomycetes</taxon>
        <taxon>Pseudonocardiales</taxon>
        <taxon>Pseudonocardiaceae</taxon>
        <taxon>Kibdelosporangium</taxon>
    </lineage>
</organism>
<evidence type="ECO:0000313" key="8">
    <source>
        <dbReference type="Proteomes" id="UP000063699"/>
    </source>
</evidence>
<proteinExistence type="predicted"/>
<dbReference type="GO" id="GO:0022857">
    <property type="term" value="F:transmembrane transporter activity"/>
    <property type="evidence" value="ECO:0007669"/>
    <property type="project" value="InterPro"/>
</dbReference>
<dbReference type="PROSITE" id="PS50850">
    <property type="entry name" value="MFS"/>
    <property type="match status" value="1"/>
</dbReference>
<dbReference type="STRING" id="860235.AOZ06_27605"/>
<dbReference type="Pfam" id="PF07690">
    <property type="entry name" value="MFS_1"/>
    <property type="match status" value="1"/>
</dbReference>
<keyword evidence="8" id="KW-1185">Reference proteome</keyword>